<keyword evidence="1" id="KW-0472">Membrane</keyword>
<reference evidence="2" key="2">
    <citation type="journal article" date="2021" name="PeerJ">
        <title>Extensive microbial diversity within the chicken gut microbiome revealed by metagenomics and culture.</title>
        <authorList>
            <person name="Gilroy R."/>
            <person name="Ravi A."/>
            <person name="Getino M."/>
            <person name="Pursley I."/>
            <person name="Horton D.L."/>
            <person name="Alikhan N.F."/>
            <person name="Baker D."/>
            <person name="Gharbi K."/>
            <person name="Hall N."/>
            <person name="Watson M."/>
            <person name="Adriaenssens E.M."/>
            <person name="Foster-Nyarko E."/>
            <person name="Jarju S."/>
            <person name="Secka A."/>
            <person name="Antonio M."/>
            <person name="Oren A."/>
            <person name="Chaudhuri R.R."/>
            <person name="La Ragione R."/>
            <person name="Hildebrand F."/>
            <person name="Pallen M.J."/>
        </authorList>
    </citation>
    <scope>NUCLEOTIDE SEQUENCE</scope>
    <source>
        <strain evidence="2">CHK199-13235</strain>
    </source>
</reference>
<keyword evidence="1" id="KW-1133">Transmembrane helix</keyword>
<name>A0A9D1K1N8_9FIRM</name>
<dbReference type="Proteomes" id="UP000824002">
    <property type="component" value="Unassembled WGS sequence"/>
</dbReference>
<evidence type="ECO:0000313" key="2">
    <source>
        <dbReference type="EMBL" id="HIS77303.1"/>
    </source>
</evidence>
<comment type="caution">
    <text evidence="2">The sequence shown here is derived from an EMBL/GenBank/DDBJ whole genome shotgun (WGS) entry which is preliminary data.</text>
</comment>
<protein>
    <submittedName>
        <fullName evidence="2">Uncharacterized protein</fullName>
    </submittedName>
</protein>
<feature type="transmembrane region" description="Helical" evidence="1">
    <location>
        <begin position="21"/>
        <end position="40"/>
    </location>
</feature>
<dbReference type="AlphaFoldDB" id="A0A9D1K1N8"/>
<evidence type="ECO:0000256" key="1">
    <source>
        <dbReference type="SAM" id="Phobius"/>
    </source>
</evidence>
<organism evidence="2 3">
    <name type="scientific">Candidatus Merdivicinus excrementipullorum</name>
    <dbReference type="NCBI Taxonomy" id="2840867"/>
    <lineage>
        <taxon>Bacteria</taxon>
        <taxon>Bacillati</taxon>
        <taxon>Bacillota</taxon>
        <taxon>Clostridia</taxon>
        <taxon>Eubacteriales</taxon>
        <taxon>Oscillospiraceae</taxon>
        <taxon>Oscillospiraceae incertae sedis</taxon>
        <taxon>Candidatus Merdivicinus</taxon>
    </lineage>
</organism>
<gene>
    <name evidence="2" type="ORF">IAB51_10950</name>
</gene>
<accession>A0A9D1K1N8</accession>
<dbReference type="EMBL" id="DVJP01000072">
    <property type="protein sequence ID" value="HIS77303.1"/>
    <property type="molecule type" value="Genomic_DNA"/>
</dbReference>
<feature type="transmembrane region" description="Helical" evidence="1">
    <location>
        <begin position="79"/>
        <end position="97"/>
    </location>
</feature>
<feature type="transmembrane region" description="Helical" evidence="1">
    <location>
        <begin position="52"/>
        <end position="72"/>
    </location>
</feature>
<reference evidence="2" key="1">
    <citation type="submission" date="2020-10" db="EMBL/GenBank/DDBJ databases">
        <authorList>
            <person name="Gilroy R."/>
        </authorList>
    </citation>
    <scope>NUCLEOTIDE SEQUENCE</scope>
    <source>
        <strain evidence="2">CHK199-13235</strain>
    </source>
</reference>
<feature type="transmembrane region" description="Helical" evidence="1">
    <location>
        <begin position="103"/>
        <end position="124"/>
    </location>
</feature>
<proteinExistence type="predicted"/>
<sequence>MENAPFLQNPGNQPFAFYAKWFGCLFWLSILGILIGILFSDKLLGRIAVLNWAGQILSVLLSLGNYAVLFVLSRRYSRYRTAAVFFLFAEVLNIVFIAAGGAWWGFLFAIAAAVLSLTGLYHEYYSHAEVAASVNFALSQKWRRLFKWNIAGCCVSVASSLIMLLSAVLASFTPTLIGSLLLLLTPITLIASLLVILVVSILEIVYLSRTARAFRETSGSPQ</sequence>
<keyword evidence="1" id="KW-0812">Transmembrane</keyword>
<feature type="transmembrane region" description="Helical" evidence="1">
    <location>
        <begin position="145"/>
        <end position="170"/>
    </location>
</feature>
<evidence type="ECO:0000313" key="3">
    <source>
        <dbReference type="Proteomes" id="UP000824002"/>
    </source>
</evidence>
<feature type="transmembrane region" description="Helical" evidence="1">
    <location>
        <begin position="176"/>
        <end position="206"/>
    </location>
</feature>